<organism evidence="2">
    <name type="scientific">marine sediment metagenome</name>
    <dbReference type="NCBI Taxonomy" id="412755"/>
    <lineage>
        <taxon>unclassified sequences</taxon>
        <taxon>metagenomes</taxon>
        <taxon>ecological metagenomes</taxon>
    </lineage>
</organism>
<keyword evidence="1" id="KW-1133">Transmembrane helix</keyword>
<keyword evidence="1" id="KW-0812">Transmembrane</keyword>
<sequence>MVRRYEGGPLWGILKGLALLCDAMVLLLSCGFLTTDWAIT</sequence>
<protein>
    <submittedName>
        <fullName evidence="2">Uncharacterized protein</fullName>
    </submittedName>
</protein>
<feature type="non-terminal residue" evidence="2">
    <location>
        <position position="40"/>
    </location>
</feature>
<proteinExistence type="predicted"/>
<keyword evidence="1" id="KW-0472">Membrane</keyword>
<feature type="transmembrane region" description="Helical" evidence="1">
    <location>
        <begin position="12"/>
        <end position="34"/>
    </location>
</feature>
<reference evidence="2" key="1">
    <citation type="journal article" date="2015" name="Nature">
        <title>Complex archaea that bridge the gap between prokaryotes and eukaryotes.</title>
        <authorList>
            <person name="Spang A."/>
            <person name="Saw J.H."/>
            <person name="Jorgensen S.L."/>
            <person name="Zaremba-Niedzwiedzka K."/>
            <person name="Martijn J."/>
            <person name="Lind A.E."/>
            <person name="van Eijk R."/>
            <person name="Schleper C."/>
            <person name="Guy L."/>
            <person name="Ettema T.J."/>
        </authorList>
    </citation>
    <scope>NUCLEOTIDE SEQUENCE</scope>
</reference>
<gene>
    <name evidence="2" type="ORF">LCGC14_3166730</name>
</gene>
<evidence type="ECO:0000256" key="1">
    <source>
        <dbReference type="SAM" id="Phobius"/>
    </source>
</evidence>
<dbReference type="AlphaFoldDB" id="A0A0F8VJZ8"/>
<comment type="caution">
    <text evidence="2">The sequence shown here is derived from an EMBL/GenBank/DDBJ whole genome shotgun (WGS) entry which is preliminary data.</text>
</comment>
<accession>A0A0F8VJZ8</accession>
<name>A0A0F8VJZ8_9ZZZZ</name>
<dbReference type="EMBL" id="LAZR01070156">
    <property type="protein sequence ID" value="KKK44672.1"/>
    <property type="molecule type" value="Genomic_DNA"/>
</dbReference>
<evidence type="ECO:0000313" key="2">
    <source>
        <dbReference type="EMBL" id="KKK44672.1"/>
    </source>
</evidence>